<dbReference type="PANTHER" id="PTHR36453">
    <property type="entry name" value="SECRETED PROTEIN-RELATED"/>
    <property type="match status" value="1"/>
</dbReference>
<gene>
    <name evidence="3" type="ORF">GK091_21955</name>
</gene>
<dbReference type="InterPro" id="IPR026444">
    <property type="entry name" value="Secre_tail"/>
</dbReference>
<dbReference type="SUPFAM" id="SSF56988">
    <property type="entry name" value="Anthrax protective antigen"/>
    <property type="match status" value="4"/>
</dbReference>
<dbReference type="PANTHER" id="PTHR36453:SF1">
    <property type="entry name" value="RIGHT HANDED BETA HELIX DOMAIN-CONTAINING PROTEIN"/>
    <property type="match status" value="1"/>
</dbReference>
<dbReference type="Gene3D" id="3.90.182.10">
    <property type="entry name" value="Toxin - Anthrax Protective Antigen,domain 1"/>
    <property type="match status" value="4"/>
</dbReference>
<feature type="domain" description="PA14" evidence="2">
    <location>
        <begin position="833"/>
        <end position="969"/>
    </location>
</feature>
<feature type="chain" id="PRO_5027099262" evidence="1">
    <location>
        <begin position="28"/>
        <end position="1391"/>
    </location>
</feature>
<name>A0A6M0IQA6_9BACT</name>
<dbReference type="InterPro" id="IPR011050">
    <property type="entry name" value="Pectin_lyase_fold/virulence"/>
</dbReference>
<accession>A0A6M0IQA6</accession>
<feature type="signal peptide" evidence="1">
    <location>
        <begin position="1"/>
        <end position="27"/>
    </location>
</feature>
<dbReference type="InterPro" id="IPR037524">
    <property type="entry name" value="PA14/GLEYA"/>
</dbReference>
<dbReference type="Pfam" id="PF07691">
    <property type="entry name" value="PA14"/>
    <property type="match status" value="4"/>
</dbReference>
<dbReference type="SMART" id="SM00710">
    <property type="entry name" value="PbH1"/>
    <property type="match status" value="9"/>
</dbReference>
<dbReference type="InterPro" id="IPR039448">
    <property type="entry name" value="Beta_helix"/>
</dbReference>
<dbReference type="InterPro" id="IPR011658">
    <property type="entry name" value="PA14_dom"/>
</dbReference>
<dbReference type="EMBL" id="JAAGNZ010000002">
    <property type="protein sequence ID" value="NEU69561.1"/>
    <property type="molecule type" value="Genomic_DNA"/>
</dbReference>
<dbReference type="RefSeq" id="WP_164042004.1">
    <property type="nucleotide sequence ID" value="NZ_JAAGNZ010000002.1"/>
</dbReference>
<evidence type="ECO:0000259" key="2">
    <source>
        <dbReference type="PROSITE" id="PS51820"/>
    </source>
</evidence>
<dbReference type="SMART" id="SM00758">
    <property type="entry name" value="PA14"/>
    <property type="match status" value="4"/>
</dbReference>
<evidence type="ECO:0000313" key="4">
    <source>
        <dbReference type="Proteomes" id="UP000477386"/>
    </source>
</evidence>
<dbReference type="PROSITE" id="PS51820">
    <property type="entry name" value="PA14"/>
    <property type="match status" value="4"/>
</dbReference>
<dbReference type="Gene3D" id="2.160.20.10">
    <property type="entry name" value="Single-stranded right-handed beta-helix, Pectin lyase-like"/>
    <property type="match status" value="3"/>
</dbReference>
<keyword evidence="4" id="KW-1185">Reference proteome</keyword>
<dbReference type="InterPro" id="IPR012334">
    <property type="entry name" value="Pectin_lyas_fold"/>
</dbReference>
<keyword evidence="1" id="KW-0732">Signal</keyword>
<feature type="domain" description="PA14" evidence="2">
    <location>
        <begin position="994"/>
        <end position="1130"/>
    </location>
</feature>
<proteinExistence type="predicted"/>
<sequence length="1391" mass="149188">MIYPTTTTLVRCGLFLILGALTPNVLAQTTYYVAANGNDTQDGRSSNHPFQSLDKVNTIALQPGDQVLFRRGDTFRGSLQLRQSGSANNPIVIDAYGSGAKPVISGSQSVTNWSNLGNNRWQATCSSCGDRVTGLYRDNSALPLGRYPNLSDSNKGYLTVQSHGGKTQLTSQQGLSTNWSGGEAVFRPVQWILNRATITGQNGNTLTLDGSGTYDIGDNWGYFIQNHPSTLDQTGEWYYNPANKTILLYDSQANPNSQTIAATVSAEAVNLSNLSYVTVRNLQITQALSTDLLVNNGSNVVITGNDITQSGEDGILVQGNGQQVVLENNLIDDINNNGVTIGTYQNVTFRGNTVRRIGLIPGRGKSGDGTYIGFRSSSNANTLIENNVIDNIGYNALNFATSTTIQRNQISNFCLTKSDGSGIYIWNGNKEPLGDIRIASNIVYNGIGAPEGTPGGAYSGANGIYLDDCTTNMEVTNNTVYNCRGLGYYLHGSSNIRLIGNTAYNNGEGQLAITSANGCQPRSNVIQNNVFVSRLASQFNVKYESNQNDLGSFGQFDNNVYARPFNDTYVIRAVYNNTTGADLSLAQWKSQYGKDQSTTGSPITYASGNPDDYIRFIVNPTGNATQTSLDGTYRDMKNNVYTNQVTVAAYSSIVLLKEPAATPLRTPENPANTTAGLDYAYYEGNWGNLPDFGSLTPIKTGATATPTVALRNREDNFGLRFTGYINVPTDGVYTFYTSSDDGSKLLIGSTEVVNNDGGHPEQERSGTIGLKAGVHALSVLYFEGSADQALTVSYSGPNIGKQVIPASSYLRIATNTPVQPPASSLRDPENPANTTAGLDYAYYEGNWSNLPNFGSLTPIKTGATATPTVALRNREDNFGLRFTGYINVPTDGVYTFYTSSDDGSKLLIGSTEVVNNDGGHPEQERSGTIGLKAGVHALSVLYFEGSADQALTVSYSGPNIGKQVIPASSYLRIATNTPVQPPASSLRDPENPANTTAGLDYAYYEGNWSNLPNFGSLTPIKTGATAMPTVDLRSREDNFALRFTGYITIPTDGVYTFYSSSDDGSKLLIGNTEVVNNDGGHPEQERSGTIGLKAGVHALSLLYFEGTGGQVLTLSYSGPNMGKQVIPTASYLRVSTNTTVQPPVVVGGTGSGLRAEYFNNKDLNAPIVLSRVDANVNFDWGDGSPASNIAVDNFSARWTGQVEAPVSGNYTFTTASDDGIRLWVNGNLVIDNWTGHPLTINNTQSIALTAGQKYDIRLEYFEGPGGAVAKLLWTYPGQSQQVIPQIRLYPAGGSGRLGAIASQETTTEELVVVYPIPARDEVRVRYKAVGAGTVNVQLVSESGHTVLESTESVAEGTNELRMGVSTLPRGLYVLSVIENHKRLSRKIILAD</sequence>
<dbReference type="InterPro" id="IPR022441">
    <property type="entry name" value="Para_beta_helix_rpt-2"/>
</dbReference>
<feature type="domain" description="PA14" evidence="2">
    <location>
        <begin position="1148"/>
        <end position="1287"/>
    </location>
</feature>
<dbReference type="SUPFAM" id="SSF51126">
    <property type="entry name" value="Pectin lyase-like"/>
    <property type="match status" value="1"/>
</dbReference>
<organism evidence="3 4">
    <name type="scientific">Spirosoma agri</name>
    <dbReference type="NCBI Taxonomy" id="1987381"/>
    <lineage>
        <taxon>Bacteria</taxon>
        <taxon>Pseudomonadati</taxon>
        <taxon>Bacteroidota</taxon>
        <taxon>Cytophagia</taxon>
        <taxon>Cytophagales</taxon>
        <taxon>Cytophagaceae</taxon>
        <taxon>Spirosoma</taxon>
    </lineage>
</organism>
<dbReference type="NCBIfam" id="TIGR04183">
    <property type="entry name" value="Por_Secre_tail"/>
    <property type="match status" value="1"/>
</dbReference>
<dbReference type="Pfam" id="PF13229">
    <property type="entry name" value="Beta_helix"/>
    <property type="match status" value="2"/>
</dbReference>
<feature type="domain" description="PA14" evidence="2">
    <location>
        <begin position="672"/>
        <end position="808"/>
    </location>
</feature>
<dbReference type="NCBIfam" id="TIGR03804">
    <property type="entry name" value="para_beta_helix"/>
    <property type="match status" value="1"/>
</dbReference>
<comment type="caution">
    <text evidence="3">The sequence shown here is derived from an EMBL/GenBank/DDBJ whole genome shotgun (WGS) entry which is preliminary data.</text>
</comment>
<protein>
    <submittedName>
        <fullName evidence="3">T9SS type A sorting domain-containing protein</fullName>
    </submittedName>
</protein>
<evidence type="ECO:0000256" key="1">
    <source>
        <dbReference type="SAM" id="SignalP"/>
    </source>
</evidence>
<dbReference type="Pfam" id="PF18962">
    <property type="entry name" value="Por_Secre_tail"/>
    <property type="match status" value="1"/>
</dbReference>
<dbReference type="InterPro" id="IPR006626">
    <property type="entry name" value="PbH1"/>
</dbReference>
<reference evidence="3 4" key="1">
    <citation type="submission" date="2020-02" db="EMBL/GenBank/DDBJ databases">
        <title>Draft genome sequence of two Spirosoma agri KCTC 52727 and Spirosoma terrae KCTC 52035.</title>
        <authorList>
            <person name="Rojas J."/>
            <person name="Ambika Manirajan B."/>
            <person name="Ratering S."/>
            <person name="Suarez C."/>
            <person name="Schnell S."/>
        </authorList>
    </citation>
    <scope>NUCLEOTIDE SEQUENCE [LARGE SCALE GENOMIC DNA]</scope>
    <source>
        <strain evidence="3 4">KCTC 52727</strain>
    </source>
</reference>
<evidence type="ECO:0000313" key="3">
    <source>
        <dbReference type="EMBL" id="NEU69561.1"/>
    </source>
</evidence>
<dbReference type="Proteomes" id="UP000477386">
    <property type="component" value="Unassembled WGS sequence"/>
</dbReference>